<dbReference type="InterPro" id="IPR000462">
    <property type="entry name" value="CDP-OH_P_trans"/>
</dbReference>
<dbReference type="GO" id="GO:0005789">
    <property type="term" value="C:endoplasmic reticulum membrane"/>
    <property type="evidence" value="ECO:0007669"/>
    <property type="project" value="TreeGrafter"/>
</dbReference>
<dbReference type="Gene3D" id="1.20.120.1760">
    <property type="match status" value="1"/>
</dbReference>
<keyword evidence="6 16" id="KW-0472">Membrane</keyword>
<dbReference type="PIRSF" id="PIRSF015665">
    <property type="entry name" value="CHOPT"/>
    <property type="match status" value="1"/>
</dbReference>
<dbReference type="FunFam" id="1.20.120.1760:FF:000002">
    <property type="entry name" value="Choline/ethanolamine phosphotransferase 1"/>
    <property type="match status" value="1"/>
</dbReference>
<protein>
    <recommendedName>
        <fullName evidence="13">diacylglycerol cholinephosphotransferase</fullName>
        <ecNumber evidence="13">2.7.8.2</ecNumber>
    </recommendedName>
</protein>
<comment type="subcellular location">
    <subcellularLocation>
        <location evidence="1">Membrane</location>
        <topology evidence="1">Multi-pass membrane protein</topology>
    </subcellularLocation>
</comment>
<evidence type="ECO:0000256" key="13">
    <source>
        <dbReference type="ARBA" id="ARBA00038987"/>
    </source>
</evidence>
<dbReference type="GO" id="GO:0005794">
    <property type="term" value="C:Golgi apparatus"/>
    <property type="evidence" value="ECO:0007669"/>
    <property type="project" value="TreeGrafter"/>
</dbReference>
<feature type="transmembrane region" description="Helical" evidence="16">
    <location>
        <begin position="43"/>
        <end position="66"/>
    </location>
</feature>
<dbReference type="InterPro" id="IPR014472">
    <property type="entry name" value="CHOPT"/>
</dbReference>
<dbReference type="EC" id="2.7.8.2" evidence="13"/>
<name>A0A6F9D8D4_9ASCI</name>
<feature type="transmembrane region" description="Helical" evidence="16">
    <location>
        <begin position="138"/>
        <end position="157"/>
    </location>
</feature>
<keyword evidence="4 16" id="KW-0812">Transmembrane</keyword>
<reference evidence="17" key="1">
    <citation type="submission" date="2020-04" db="EMBL/GenBank/DDBJ databases">
        <authorList>
            <person name="Neveu A P."/>
        </authorList>
    </citation>
    <scope>NUCLEOTIDE SEQUENCE</scope>
    <source>
        <tissue evidence="17">Whole embryo</tissue>
    </source>
</reference>
<keyword evidence="7" id="KW-0443">Lipid metabolism</keyword>
<comment type="pathway">
    <text evidence="12">Phospholipid metabolism; phosphatidylcholine biosynthesis; phosphatidylcholine from phosphocholine: step 2/2.</text>
</comment>
<accession>A0A6F9D8D4</accession>
<comment type="catalytic activity">
    <reaction evidence="10">
        <text>1,2-dioctanoyl-sn-glycerol + CDP-choline = 1,2-dioctanoyl-sn-glycero-3-phosphocholine + CMP + H(+)</text>
        <dbReference type="Rhea" id="RHEA:54232"/>
        <dbReference type="ChEBI" id="CHEBI:15378"/>
        <dbReference type="ChEBI" id="CHEBI:58779"/>
        <dbReference type="ChEBI" id="CHEBI:60377"/>
        <dbReference type="ChEBI" id="CHEBI:76979"/>
        <dbReference type="ChEBI" id="CHEBI:78228"/>
    </reaction>
    <physiologicalReaction direction="left-to-right" evidence="10">
        <dbReference type="Rhea" id="RHEA:54233"/>
    </physiologicalReaction>
</comment>
<evidence type="ECO:0000256" key="2">
    <source>
        <dbReference type="ARBA" id="ARBA00010441"/>
    </source>
</evidence>
<dbReference type="GO" id="GO:0004307">
    <property type="term" value="F:ethanolaminephosphotransferase activity"/>
    <property type="evidence" value="ECO:0007669"/>
    <property type="project" value="TreeGrafter"/>
</dbReference>
<evidence type="ECO:0000256" key="4">
    <source>
        <dbReference type="ARBA" id="ARBA00022692"/>
    </source>
</evidence>
<comment type="catalytic activity">
    <reaction evidence="14">
        <text>CDP-choline + a 1,2-diacyl-sn-glycerol = a 1,2-diacyl-sn-glycero-3-phosphocholine + CMP + H(+)</text>
        <dbReference type="Rhea" id="RHEA:32939"/>
        <dbReference type="ChEBI" id="CHEBI:15378"/>
        <dbReference type="ChEBI" id="CHEBI:17815"/>
        <dbReference type="ChEBI" id="CHEBI:57643"/>
        <dbReference type="ChEBI" id="CHEBI:58779"/>
        <dbReference type="ChEBI" id="CHEBI:60377"/>
        <dbReference type="EC" id="2.7.8.2"/>
    </reaction>
    <physiologicalReaction direction="left-to-right" evidence="14">
        <dbReference type="Rhea" id="RHEA:32940"/>
    </physiologicalReaction>
</comment>
<feature type="transmembrane region" description="Helical" evidence="16">
    <location>
        <begin position="247"/>
        <end position="265"/>
    </location>
</feature>
<evidence type="ECO:0000256" key="3">
    <source>
        <dbReference type="ARBA" id="ARBA00022679"/>
    </source>
</evidence>
<keyword evidence="5 16" id="KW-1133">Transmembrane helix</keyword>
<dbReference type="EMBL" id="LR783852">
    <property type="protein sequence ID" value="CAB3230080.1"/>
    <property type="molecule type" value="mRNA"/>
</dbReference>
<evidence type="ECO:0000256" key="16">
    <source>
        <dbReference type="SAM" id="Phobius"/>
    </source>
</evidence>
<dbReference type="GO" id="GO:0006646">
    <property type="term" value="P:phosphatidylethanolamine biosynthetic process"/>
    <property type="evidence" value="ECO:0007669"/>
    <property type="project" value="TreeGrafter"/>
</dbReference>
<evidence type="ECO:0000313" key="17">
    <source>
        <dbReference type="EMBL" id="CAB3230080.1"/>
    </source>
</evidence>
<organism evidence="17">
    <name type="scientific">Phallusia mammillata</name>
    <dbReference type="NCBI Taxonomy" id="59560"/>
    <lineage>
        <taxon>Eukaryota</taxon>
        <taxon>Metazoa</taxon>
        <taxon>Chordata</taxon>
        <taxon>Tunicata</taxon>
        <taxon>Ascidiacea</taxon>
        <taxon>Phlebobranchia</taxon>
        <taxon>Ascidiidae</taxon>
        <taxon>Phallusia</taxon>
    </lineage>
</organism>
<feature type="transmembrane region" description="Helical" evidence="16">
    <location>
        <begin position="203"/>
        <end position="226"/>
    </location>
</feature>
<dbReference type="AlphaFoldDB" id="A0A6F9D8D4"/>
<evidence type="ECO:0000256" key="11">
    <source>
        <dbReference type="ARBA" id="ARBA00036890"/>
    </source>
</evidence>
<comment type="catalytic activity">
    <reaction evidence="11">
        <text>1-hexadecanoyl-2-(9Z-octadecenoyl)-sn-glycerol + CDP-choline = 1-hexadecanoyl-2-(9Z-octadecenoyl)-sn-glycero-3-phosphocholine + CMP + H(+)</text>
        <dbReference type="Rhea" id="RHEA:54244"/>
        <dbReference type="ChEBI" id="CHEBI:15378"/>
        <dbReference type="ChEBI" id="CHEBI:58779"/>
        <dbReference type="ChEBI" id="CHEBI:60377"/>
        <dbReference type="ChEBI" id="CHEBI:73001"/>
        <dbReference type="ChEBI" id="CHEBI:75466"/>
    </reaction>
    <physiologicalReaction direction="left-to-right" evidence="11">
        <dbReference type="Rhea" id="RHEA:54245"/>
    </physiologicalReaction>
</comment>
<comment type="similarity">
    <text evidence="2 15">Belongs to the CDP-alcohol phosphatidyltransferase class-I family.</text>
</comment>
<evidence type="ECO:0000256" key="15">
    <source>
        <dbReference type="RuleBase" id="RU003750"/>
    </source>
</evidence>
<dbReference type="GO" id="GO:0004142">
    <property type="term" value="F:diacylglycerol cholinephosphotransferase activity"/>
    <property type="evidence" value="ECO:0007669"/>
    <property type="project" value="UniProtKB-EC"/>
</dbReference>
<sequence length="375" mass="41626">MEVLTPVQLKRLDQHKYSSSGSSLVEPVLQVYWRWLVELFPRWVAPNAITVAGLIVNFISSVLLMVYCPTATEIAPRWIYIFNGVALFIYQSLDAIDGKQARRTNSSTPLGELFDHGCDSVSTALVACAICVSMRLGYHTWVMCFVCLSSYVTFYFGHWASYVTGTLSFGLIDVTEVQLSSIGIFLLTGMFGPEIWSAPVPILGYPLHAGPILFIALGTTATYIRFSRLILAGGCGENGATIADTSVLSPGINMAIVVVFALSIASQSKTFLVQLHPVLYLIFIGLVSAKVTNRLVVAHMTRSELKILDTSLIGLLLLFLNQYFGSYINEHLLLWVCFIHSCVDLTQYLTHTYNEIANHLNIYVFSLRPRTTKQK</sequence>
<comment type="catalytic activity">
    <reaction evidence="9">
        <text>1-hexadecanoyl-2-(4Z,7Z,10Z,13Z,16Z,19Z-docosahexaenoyl)-sn-glycerol + CDP-choline = 1-hexadecanoyl-2-(4Z,7Z,10Z,13Z,16Z,19Z-docosahexaenoyl)-sn-glycero-3-phosphocholine + CMP + H(+)</text>
        <dbReference type="Rhea" id="RHEA:54332"/>
        <dbReference type="ChEBI" id="CHEBI:15378"/>
        <dbReference type="ChEBI" id="CHEBI:58779"/>
        <dbReference type="ChEBI" id="CHEBI:60377"/>
        <dbReference type="ChEBI" id="CHEBI:74963"/>
        <dbReference type="ChEBI" id="CHEBI:82949"/>
    </reaction>
    <physiologicalReaction direction="left-to-right" evidence="9">
        <dbReference type="Rhea" id="RHEA:54333"/>
    </physiologicalReaction>
</comment>
<evidence type="ECO:0000256" key="7">
    <source>
        <dbReference type="ARBA" id="ARBA00023209"/>
    </source>
</evidence>
<dbReference type="InterPro" id="IPR048254">
    <property type="entry name" value="CDP_ALCOHOL_P_TRANSF_CS"/>
</dbReference>
<dbReference type="PANTHER" id="PTHR10414:SF37">
    <property type="entry name" value="BB IN A BOXCAR, ISOFORM C"/>
    <property type="match status" value="1"/>
</dbReference>
<evidence type="ECO:0000256" key="6">
    <source>
        <dbReference type="ARBA" id="ARBA00023136"/>
    </source>
</evidence>
<evidence type="ECO:0000256" key="1">
    <source>
        <dbReference type="ARBA" id="ARBA00004141"/>
    </source>
</evidence>
<keyword evidence="7" id="KW-0594">Phospholipid biosynthesis</keyword>
<evidence type="ECO:0000256" key="10">
    <source>
        <dbReference type="ARBA" id="ARBA00036651"/>
    </source>
</evidence>
<evidence type="ECO:0000256" key="8">
    <source>
        <dbReference type="ARBA" id="ARBA00023264"/>
    </source>
</evidence>
<keyword evidence="7" id="KW-0444">Lipid biosynthesis</keyword>
<evidence type="ECO:0000256" key="12">
    <source>
        <dbReference type="ARBA" id="ARBA00037890"/>
    </source>
</evidence>
<evidence type="ECO:0000256" key="5">
    <source>
        <dbReference type="ARBA" id="ARBA00022989"/>
    </source>
</evidence>
<gene>
    <name evidence="17" type="primary">Cept1-001</name>
</gene>
<dbReference type="Pfam" id="PF01066">
    <property type="entry name" value="CDP-OH_P_transf"/>
    <property type="match status" value="1"/>
</dbReference>
<feature type="transmembrane region" description="Helical" evidence="16">
    <location>
        <begin position="271"/>
        <end position="293"/>
    </location>
</feature>
<feature type="transmembrane region" description="Helical" evidence="16">
    <location>
        <begin position="169"/>
        <end position="191"/>
    </location>
</feature>
<evidence type="ECO:0000256" key="9">
    <source>
        <dbReference type="ARBA" id="ARBA00036100"/>
    </source>
</evidence>
<dbReference type="PANTHER" id="PTHR10414">
    <property type="entry name" value="ETHANOLAMINEPHOSPHOTRANSFERASE"/>
    <property type="match status" value="1"/>
</dbReference>
<keyword evidence="8" id="KW-1208">Phospholipid metabolism</keyword>
<feature type="transmembrane region" description="Helical" evidence="16">
    <location>
        <begin position="78"/>
        <end position="96"/>
    </location>
</feature>
<dbReference type="InterPro" id="IPR043130">
    <property type="entry name" value="CDP-OH_PTrfase_TM_dom"/>
</dbReference>
<proteinExistence type="evidence at transcript level"/>
<evidence type="ECO:0000256" key="14">
    <source>
        <dbReference type="ARBA" id="ARBA00048570"/>
    </source>
</evidence>
<dbReference type="PROSITE" id="PS00379">
    <property type="entry name" value="CDP_ALCOHOL_P_TRANSF"/>
    <property type="match status" value="1"/>
</dbReference>
<keyword evidence="3 15" id="KW-0808">Transferase</keyword>